<dbReference type="Proteomes" id="UP000244060">
    <property type="component" value="Unassembled WGS sequence"/>
</dbReference>
<gene>
    <name evidence="4" type="ORF">C8J28_11189</name>
</gene>
<feature type="domain" description="Carbohydrate kinase PfkB" evidence="3">
    <location>
        <begin position="18"/>
        <end position="98"/>
    </location>
</feature>
<dbReference type="InterPro" id="IPR011611">
    <property type="entry name" value="PfkB_dom"/>
</dbReference>
<name>A0A2T5K5Y9_9RHOB</name>
<feature type="domain" description="Carbohydrate kinase PfkB" evidence="3">
    <location>
        <begin position="149"/>
        <end position="259"/>
    </location>
</feature>
<dbReference type="PANTHER" id="PTHR10584">
    <property type="entry name" value="SUGAR KINASE"/>
    <property type="match status" value="1"/>
</dbReference>
<protein>
    <submittedName>
        <fullName evidence="4">Fructoselysine 6-kinase</fullName>
    </submittedName>
</protein>
<dbReference type="OrthoDB" id="9792663at2"/>
<dbReference type="Pfam" id="PF00294">
    <property type="entry name" value="PfkB"/>
    <property type="match status" value="2"/>
</dbReference>
<dbReference type="InterPro" id="IPR029056">
    <property type="entry name" value="Ribokinase-like"/>
</dbReference>
<dbReference type="Gene3D" id="3.40.1190.20">
    <property type="match status" value="1"/>
</dbReference>
<evidence type="ECO:0000313" key="4">
    <source>
        <dbReference type="EMBL" id="PTR17802.1"/>
    </source>
</evidence>
<dbReference type="SUPFAM" id="SSF53613">
    <property type="entry name" value="Ribokinase-like"/>
    <property type="match status" value="1"/>
</dbReference>
<evidence type="ECO:0000256" key="2">
    <source>
        <dbReference type="ARBA" id="ARBA00022777"/>
    </source>
</evidence>
<dbReference type="AlphaFoldDB" id="A0A2T5K5Y9"/>
<accession>A0A2T5K5Y9</accession>
<keyword evidence="1" id="KW-0808">Transferase</keyword>
<comment type="caution">
    <text evidence="4">The sequence shown here is derived from an EMBL/GenBank/DDBJ whole genome shotgun (WGS) entry which is preliminary data.</text>
</comment>
<keyword evidence="5" id="KW-1185">Reference proteome</keyword>
<sequence length="292" mass="31151">MSMSPELIAVGDNCLDVYLSKDRMAVGGNALNVAVQWACAGLPARYFGLIGHDPEGDAIHEAVARTGLNPDDMERREGSTAVTLLLERSGDRRFLLEDLGVGLGYVPEGQRLADMLAARWVHLGTHSAPDLVRRLVAEGARFSVDVSTHHDLLDLAGVPLVFASGPEDPAEPVEPLLARFRDRGAISTVVTCGSRGAFLDNRGSVTQVRARRIEVVDTCGAGDSFIARFIALWALEGRADADALRGASDAAANTCLHEGGFPQPLRSIPSWLLEKYSDVIAAGEVRDGNAQA</sequence>
<organism evidence="4 5">
    <name type="scientific">Cereibacter azotoformans</name>
    <dbReference type="NCBI Taxonomy" id="43057"/>
    <lineage>
        <taxon>Bacteria</taxon>
        <taxon>Pseudomonadati</taxon>
        <taxon>Pseudomonadota</taxon>
        <taxon>Alphaproteobacteria</taxon>
        <taxon>Rhodobacterales</taxon>
        <taxon>Paracoccaceae</taxon>
        <taxon>Cereibacter</taxon>
    </lineage>
</organism>
<proteinExistence type="predicted"/>
<keyword evidence="2 4" id="KW-0418">Kinase</keyword>
<evidence type="ECO:0000259" key="3">
    <source>
        <dbReference type="Pfam" id="PF00294"/>
    </source>
</evidence>
<dbReference type="EMBL" id="QAOT01000011">
    <property type="protein sequence ID" value="PTR17802.1"/>
    <property type="molecule type" value="Genomic_DNA"/>
</dbReference>
<reference evidence="4 5" key="1">
    <citation type="submission" date="2018-04" db="EMBL/GenBank/DDBJ databases">
        <title>Genomic Encyclopedia of Type Strains, Phase III (KMG-III): the genomes of soil and plant-associated and newly described type strains.</title>
        <authorList>
            <person name="Whitman W."/>
        </authorList>
    </citation>
    <scope>NUCLEOTIDE SEQUENCE [LARGE SCALE GENOMIC DNA]</scope>
    <source>
        <strain evidence="4 5">KA25</strain>
    </source>
</reference>
<evidence type="ECO:0000256" key="1">
    <source>
        <dbReference type="ARBA" id="ARBA00022679"/>
    </source>
</evidence>
<dbReference type="GO" id="GO:0016301">
    <property type="term" value="F:kinase activity"/>
    <property type="evidence" value="ECO:0007669"/>
    <property type="project" value="UniProtKB-KW"/>
</dbReference>
<evidence type="ECO:0000313" key="5">
    <source>
        <dbReference type="Proteomes" id="UP000244060"/>
    </source>
</evidence>
<dbReference type="PANTHER" id="PTHR10584:SF166">
    <property type="entry name" value="RIBOKINASE"/>
    <property type="match status" value="1"/>
</dbReference>